<accession>A0ABN0P1T9</accession>
<keyword evidence="6" id="KW-1185">Reference proteome</keyword>
<dbReference type="InterPro" id="IPR029062">
    <property type="entry name" value="Class_I_gatase-like"/>
</dbReference>
<evidence type="ECO:0000256" key="1">
    <source>
        <dbReference type="ARBA" id="ARBA00006534"/>
    </source>
</evidence>
<evidence type="ECO:0000313" key="6">
    <source>
        <dbReference type="Proteomes" id="UP000016646"/>
    </source>
</evidence>
<protein>
    <submittedName>
        <fullName evidence="5">Peptidase family S51</fullName>
    </submittedName>
</protein>
<keyword evidence="4" id="KW-0720">Serine protease</keyword>
<evidence type="ECO:0000256" key="4">
    <source>
        <dbReference type="ARBA" id="ARBA00022825"/>
    </source>
</evidence>
<proteinExistence type="inferred from homology"/>
<dbReference type="Gene3D" id="3.40.50.880">
    <property type="match status" value="1"/>
</dbReference>
<organism evidence="5 6">
    <name type="scientific">Treponema socranskii subsp. socranskii VPI DR56BR1116 = ATCC 35536</name>
    <dbReference type="NCBI Taxonomy" id="1125725"/>
    <lineage>
        <taxon>Bacteria</taxon>
        <taxon>Pseudomonadati</taxon>
        <taxon>Spirochaetota</taxon>
        <taxon>Spirochaetia</taxon>
        <taxon>Spirochaetales</taxon>
        <taxon>Treponemataceae</taxon>
        <taxon>Treponema</taxon>
    </lineage>
</organism>
<dbReference type="Pfam" id="PF03575">
    <property type="entry name" value="Peptidase_S51"/>
    <property type="match status" value="1"/>
</dbReference>
<dbReference type="InterPro" id="IPR005320">
    <property type="entry name" value="Peptidase_S51"/>
</dbReference>
<comment type="similarity">
    <text evidence="1">Belongs to the peptidase S51 family.</text>
</comment>
<evidence type="ECO:0000313" key="5">
    <source>
        <dbReference type="EMBL" id="ERJ97634.1"/>
    </source>
</evidence>
<name>A0ABN0P1T9_TRESO</name>
<dbReference type="Proteomes" id="UP000016646">
    <property type="component" value="Unassembled WGS sequence"/>
</dbReference>
<reference evidence="5 6" key="1">
    <citation type="submission" date="2013-08" db="EMBL/GenBank/DDBJ databases">
        <authorList>
            <person name="Durkin A.S."/>
            <person name="Haft D.R."/>
            <person name="McCorrison J."/>
            <person name="Torralba M."/>
            <person name="Gillis M."/>
            <person name="Haft D.H."/>
            <person name="Methe B."/>
            <person name="Sutton G."/>
            <person name="Nelson K.E."/>
        </authorList>
    </citation>
    <scope>NUCLEOTIDE SEQUENCE [LARGE SCALE GENOMIC DNA]</scope>
    <source>
        <strain evidence="5 6">ATCC 35536</strain>
    </source>
</reference>
<dbReference type="SUPFAM" id="SSF52317">
    <property type="entry name" value="Class I glutamine amidotransferase-like"/>
    <property type="match status" value="1"/>
</dbReference>
<keyword evidence="2" id="KW-0645">Protease</keyword>
<dbReference type="PANTHER" id="PTHR20842">
    <property type="entry name" value="PROTEASE S51 ALPHA-ASPARTYL DIPEPTIDASE"/>
    <property type="match status" value="1"/>
</dbReference>
<gene>
    <name evidence="5" type="ORF">HMPREF0860_0423</name>
</gene>
<sequence length="207" mass="22700">MKKLFLSSSFVDVAGLLPLFEKELTGKTVSFIPTASTVEKVTFYVQAGKEALESLGMIVDVLDISSESPDEIRRRIAANDCMYVSGGNTFFLLQELKRTGADAVIVRAVKDGKLYIGESAGSIVASKNIEYIKAMDSSAKAPELTNFDALGLTDFYTVPHVRNFPFKKAAKKIIDEYSASLNLLAIANDEAILVENDALRIEYRART</sequence>
<keyword evidence="3" id="KW-0378">Hydrolase</keyword>
<dbReference type="EMBL" id="AVQI01000084">
    <property type="protein sequence ID" value="ERJ97634.1"/>
    <property type="molecule type" value="Genomic_DNA"/>
</dbReference>
<dbReference type="PANTHER" id="PTHR20842:SF0">
    <property type="entry name" value="ALPHA-ASPARTYL DIPEPTIDASE"/>
    <property type="match status" value="1"/>
</dbReference>
<evidence type="ECO:0000256" key="2">
    <source>
        <dbReference type="ARBA" id="ARBA00022670"/>
    </source>
</evidence>
<comment type="caution">
    <text evidence="5">The sequence shown here is derived from an EMBL/GenBank/DDBJ whole genome shotgun (WGS) entry which is preliminary data.</text>
</comment>
<dbReference type="RefSeq" id="WP_021495836.1">
    <property type="nucleotide sequence ID" value="NZ_AVQI01000084.1"/>
</dbReference>
<evidence type="ECO:0000256" key="3">
    <source>
        <dbReference type="ARBA" id="ARBA00022801"/>
    </source>
</evidence>